<dbReference type="EMBL" id="KI695499">
    <property type="protein sequence ID" value="ETM35528.1"/>
    <property type="molecule type" value="Genomic_DNA"/>
</dbReference>
<dbReference type="VEuPathDB" id="FungiDB:PPTG_16910"/>
<dbReference type="AlphaFoldDB" id="W2MIM4"/>
<proteinExistence type="predicted"/>
<dbReference type="Proteomes" id="UP000054532">
    <property type="component" value="Unassembled WGS sequence"/>
</dbReference>
<protein>
    <submittedName>
        <fullName evidence="1">Uncharacterized protein</fullName>
    </submittedName>
</protein>
<reference evidence="1" key="1">
    <citation type="submission" date="2013-11" db="EMBL/GenBank/DDBJ databases">
        <title>The Genome Sequence of Phytophthora parasitica IAC_01/95.</title>
        <authorList>
            <consortium name="The Broad Institute Genomics Platform"/>
            <person name="Russ C."/>
            <person name="Tyler B."/>
            <person name="Panabieres F."/>
            <person name="Shan W."/>
            <person name="Tripathy S."/>
            <person name="Grunwald N."/>
            <person name="Machado M."/>
            <person name="Johnson C.S."/>
            <person name="Arredondo F."/>
            <person name="Hong C."/>
            <person name="Coffey M."/>
            <person name="Young S.K."/>
            <person name="Zeng Q."/>
            <person name="Gargeya S."/>
            <person name="Fitzgerald M."/>
            <person name="Abouelleil A."/>
            <person name="Alvarado L."/>
            <person name="Chapman S.B."/>
            <person name="Gainer-Dewar J."/>
            <person name="Goldberg J."/>
            <person name="Griggs A."/>
            <person name="Gujja S."/>
            <person name="Hansen M."/>
            <person name="Howarth C."/>
            <person name="Imamovic A."/>
            <person name="Ireland A."/>
            <person name="Larimer J."/>
            <person name="McCowan C."/>
            <person name="Murphy C."/>
            <person name="Pearson M."/>
            <person name="Poon T.W."/>
            <person name="Priest M."/>
            <person name="Roberts A."/>
            <person name="Saif S."/>
            <person name="Shea T."/>
            <person name="Sykes S."/>
            <person name="Wortman J."/>
            <person name="Nusbaum C."/>
            <person name="Birren B."/>
        </authorList>
    </citation>
    <scope>NUCLEOTIDE SEQUENCE [LARGE SCALE GENOMIC DNA]</scope>
    <source>
        <strain evidence="1">IAC_01/95</strain>
    </source>
</reference>
<gene>
    <name evidence="1" type="ORF">L914_17591</name>
</gene>
<name>W2MIM4_PHYNI</name>
<organism evidence="1">
    <name type="scientific">Phytophthora nicotianae</name>
    <name type="common">Potato buckeye rot agent</name>
    <name type="synonym">Phytophthora parasitica</name>
    <dbReference type="NCBI Taxonomy" id="4792"/>
    <lineage>
        <taxon>Eukaryota</taxon>
        <taxon>Sar</taxon>
        <taxon>Stramenopiles</taxon>
        <taxon>Oomycota</taxon>
        <taxon>Peronosporomycetes</taxon>
        <taxon>Peronosporales</taxon>
        <taxon>Peronosporaceae</taxon>
        <taxon>Phytophthora</taxon>
    </lineage>
</organism>
<sequence length="101" mass="11690">MFFLHADAMGLPHQAMNGFQTLQSAFREKQWNTAVQEDAAPATRIPSIRSGTIVEGHYAWKPYEEKTQDLIRKECSLRQIKLNTKRRRWIGLRVFVATTSL</sequence>
<evidence type="ECO:0000313" key="1">
    <source>
        <dbReference type="EMBL" id="ETM35528.1"/>
    </source>
</evidence>
<accession>W2MIM4</accession>